<feature type="region of interest" description="Disordered" evidence="1">
    <location>
        <begin position="1"/>
        <end position="22"/>
    </location>
</feature>
<dbReference type="RefSeq" id="WP_034383652.1">
    <property type="nucleotide sequence ID" value="NZ_AWTN01000148.1"/>
</dbReference>
<organism evidence="2 3">
    <name type="scientific">Comamonas thiooxydans</name>
    <dbReference type="NCBI Taxonomy" id="363952"/>
    <lineage>
        <taxon>Bacteria</taxon>
        <taxon>Pseudomonadati</taxon>
        <taxon>Pseudomonadota</taxon>
        <taxon>Betaproteobacteria</taxon>
        <taxon>Burkholderiales</taxon>
        <taxon>Comamonadaceae</taxon>
        <taxon>Comamonas</taxon>
    </lineage>
</organism>
<proteinExistence type="predicted"/>
<protein>
    <submittedName>
        <fullName evidence="2">Uncharacterized protein</fullName>
    </submittedName>
</protein>
<reference evidence="2 3" key="1">
    <citation type="submission" date="2013-09" db="EMBL/GenBank/DDBJ databases">
        <title>High correlation between genotypes and phenotypes of environmental bacteria Comamonas testosteroni strains.</title>
        <authorList>
            <person name="Liu L."/>
            <person name="Zhu W."/>
            <person name="Xia X."/>
            <person name="Xu B."/>
            <person name="Luo M."/>
            <person name="Wang G."/>
        </authorList>
    </citation>
    <scope>NUCLEOTIDE SEQUENCE [LARGE SCALE GENOMIC DNA]</scope>
    <source>
        <strain evidence="2 3">JL14</strain>
    </source>
</reference>
<accession>A0A0E3B777</accession>
<comment type="caution">
    <text evidence="2">The sequence shown here is derived from an EMBL/GenBank/DDBJ whole genome shotgun (WGS) entry which is preliminary data.</text>
</comment>
<dbReference type="Proteomes" id="UP000029567">
    <property type="component" value="Unassembled WGS sequence"/>
</dbReference>
<name>A0A0E3B777_9BURK</name>
<gene>
    <name evidence="2" type="ORF">P245_26140</name>
</gene>
<sequence>MTGACDASTGIEQASGRSIDTGINHDLTQSARTMPTPPLKTHHYRADIRKMYRAKLQAGSRRPAERIRLTGKREVTVDIMLRMLMQRERYSAQDLPPIYIIDHQAAD</sequence>
<evidence type="ECO:0000313" key="2">
    <source>
        <dbReference type="EMBL" id="KGG83046.1"/>
    </source>
</evidence>
<dbReference type="AlphaFoldDB" id="A0A0E3B777"/>
<evidence type="ECO:0000256" key="1">
    <source>
        <dbReference type="SAM" id="MobiDB-lite"/>
    </source>
</evidence>
<evidence type="ECO:0000313" key="3">
    <source>
        <dbReference type="Proteomes" id="UP000029567"/>
    </source>
</evidence>
<dbReference type="EMBL" id="AWTN01000148">
    <property type="protein sequence ID" value="KGG83046.1"/>
    <property type="molecule type" value="Genomic_DNA"/>
</dbReference>